<dbReference type="PATRIC" id="fig|224013.5.peg.5393"/>
<dbReference type="Proteomes" id="UP000062645">
    <property type="component" value="Chromosome"/>
</dbReference>
<evidence type="ECO:0000313" key="1">
    <source>
        <dbReference type="EMBL" id="ALF54967.1"/>
    </source>
</evidence>
<reference evidence="2" key="1">
    <citation type="submission" date="2015-07" db="EMBL/GenBank/DDBJ databases">
        <title>Genome Of Nitrogen-Fixing Cyanobacterium Nostoc piscinale CENA21 From Solimoes/Amazon River Floodplain Sediments And Comparative Genomics To Uncover Biosynthetic Natural Products Potential.</title>
        <authorList>
            <person name="Leao T.F."/>
            <person name="Leao P.N."/>
            <person name="Guimaraes P.I."/>
            <person name="de Melo A.G.C."/>
            <person name="Ramos R.T.J."/>
            <person name="Silva A."/>
            <person name="Fiore M.F."/>
            <person name="Schneider M.P.C."/>
        </authorList>
    </citation>
    <scope>NUCLEOTIDE SEQUENCE [LARGE SCALE GENOMIC DNA]</scope>
    <source>
        <strain evidence="2">CENA21</strain>
    </source>
</reference>
<sequence length="107" mass="12491">MIRSFVFTITLLFKFLSKKESRKNRKFVTDEFERIYLCRNFALEREYGGVLLDDPQVRGDVAPDDHTQRLSVENGCKASKVKRCKDFKQLHYTPSPLPQPLIVRLGV</sequence>
<organism evidence="1 2">
    <name type="scientific">Nostoc piscinale CENA21</name>
    <dbReference type="NCBI Taxonomy" id="224013"/>
    <lineage>
        <taxon>Bacteria</taxon>
        <taxon>Bacillati</taxon>
        <taxon>Cyanobacteriota</taxon>
        <taxon>Cyanophyceae</taxon>
        <taxon>Nostocales</taxon>
        <taxon>Nostocaceae</taxon>
        <taxon>Nostoc</taxon>
    </lineage>
</organism>
<evidence type="ECO:0000313" key="2">
    <source>
        <dbReference type="Proteomes" id="UP000062645"/>
    </source>
</evidence>
<name>A0A0M3V682_9NOSO</name>
<accession>A0A0M3V682</accession>
<gene>
    <name evidence="1" type="ORF">ACX27_22500</name>
</gene>
<dbReference type="AlphaFoldDB" id="A0A0M3V682"/>
<dbReference type="EMBL" id="CP012036">
    <property type="protein sequence ID" value="ALF54967.1"/>
    <property type="molecule type" value="Genomic_DNA"/>
</dbReference>
<reference evidence="1 2" key="2">
    <citation type="journal article" date="2016" name="Genome Announc.">
        <title>Draft Genome Sequence of the N2-Fixing Cyanobacterium Nostoc piscinale CENA21, Isolated from the Brazilian Amazon Floodplain.</title>
        <authorList>
            <person name="Leao T."/>
            <person name="Guimaraes P.I."/>
            <person name="de Melo A.G."/>
            <person name="Ramos R.T."/>
            <person name="Leao P.N."/>
            <person name="Silva A."/>
            <person name="Fiore M.F."/>
            <person name="Schneider M.P."/>
        </authorList>
    </citation>
    <scope>NUCLEOTIDE SEQUENCE [LARGE SCALE GENOMIC DNA]</scope>
    <source>
        <strain evidence="1 2">CENA21</strain>
    </source>
</reference>
<keyword evidence="2" id="KW-1185">Reference proteome</keyword>
<protein>
    <submittedName>
        <fullName evidence="1">Uncharacterized protein</fullName>
    </submittedName>
</protein>
<dbReference type="KEGG" id="npz:ACX27_22500"/>
<proteinExistence type="predicted"/>